<dbReference type="RefSeq" id="WP_344031859.1">
    <property type="nucleotide sequence ID" value="NZ_BAAAOB010000002.1"/>
</dbReference>
<reference evidence="1 2" key="1">
    <citation type="journal article" date="2019" name="Int. J. Syst. Evol. Microbiol.">
        <title>The Global Catalogue of Microorganisms (GCM) 10K type strain sequencing project: providing services to taxonomists for standard genome sequencing and annotation.</title>
        <authorList>
            <consortium name="The Broad Institute Genomics Platform"/>
            <consortium name="The Broad Institute Genome Sequencing Center for Infectious Disease"/>
            <person name="Wu L."/>
            <person name="Ma J."/>
        </authorList>
    </citation>
    <scope>NUCLEOTIDE SEQUENCE [LARGE SCALE GENOMIC DNA]</scope>
    <source>
        <strain evidence="1 2">JCM 14736</strain>
    </source>
</reference>
<comment type="caution">
    <text evidence="1">The sequence shown here is derived from an EMBL/GenBank/DDBJ whole genome shotgun (WGS) entry which is preliminary data.</text>
</comment>
<dbReference type="Proteomes" id="UP001500851">
    <property type="component" value="Unassembled WGS sequence"/>
</dbReference>
<name>A0ABN2LJR7_9MICO</name>
<organism evidence="1 2">
    <name type="scientific">Leucobacter iarius</name>
    <dbReference type="NCBI Taxonomy" id="333963"/>
    <lineage>
        <taxon>Bacteria</taxon>
        <taxon>Bacillati</taxon>
        <taxon>Actinomycetota</taxon>
        <taxon>Actinomycetes</taxon>
        <taxon>Micrococcales</taxon>
        <taxon>Microbacteriaceae</taxon>
        <taxon>Leucobacter</taxon>
    </lineage>
</organism>
<proteinExistence type="predicted"/>
<evidence type="ECO:0000313" key="1">
    <source>
        <dbReference type="EMBL" id="GAA1790662.1"/>
    </source>
</evidence>
<protein>
    <submittedName>
        <fullName evidence="1">Uncharacterized protein</fullName>
    </submittedName>
</protein>
<evidence type="ECO:0000313" key="2">
    <source>
        <dbReference type="Proteomes" id="UP001500851"/>
    </source>
</evidence>
<dbReference type="EMBL" id="BAAAOB010000002">
    <property type="protein sequence ID" value="GAA1790662.1"/>
    <property type="molecule type" value="Genomic_DNA"/>
</dbReference>
<keyword evidence="2" id="KW-1185">Reference proteome</keyword>
<sequence length="77" mass="8798">MRDCITDLEQQLKSLRMEYARALANGSAKPADELTMRNRLQGIDGRNMRIRTNTANRWKAGRIAKFAEQYAELAGKI</sequence>
<accession>A0ABN2LJR7</accession>
<gene>
    <name evidence="1" type="ORF">GCM10009768_19600</name>
</gene>